<feature type="chain" id="PRO_5002694585" evidence="2">
    <location>
        <begin position="18"/>
        <end position="308"/>
    </location>
</feature>
<name>A6DNM1_9BACT</name>
<feature type="signal peptide" evidence="2">
    <location>
        <begin position="1"/>
        <end position="17"/>
    </location>
</feature>
<gene>
    <name evidence="3" type="ORF">LNTAR_18575</name>
</gene>
<feature type="transmembrane region" description="Helical" evidence="1">
    <location>
        <begin position="270"/>
        <end position="287"/>
    </location>
</feature>
<dbReference type="EMBL" id="ABCK01000014">
    <property type="protein sequence ID" value="EDM26680.1"/>
    <property type="molecule type" value="Genomic_DNA"/>
</dbReference>
<dbReference type="Proteomes" id="UP000004947">
    <property type="component" value="Unassembled WGS sequence"/>
</dbReference>
<evidence type="ECO:0000256" key="2">
    <source>
        <dbReference type="SAM" id="SignalP"/>
    </source>
</evidence>
<keyword evidence="2" id="KW-0732">Signal</keyword>
<dbReference type="RefSeq" id="WP_007279459.1">
    <property type="nucleotide sequence ID" value="NZ_ABCK01000014.1"/>
</dbReference>
<dbReference type="AlphaFoldDB" id="A6DNM1"/>
<protein>
    <submittedName>
        <fullName evidence="3">Uncharacterized protein</fullName>
    </submittedName>
</protein>
<evidence type="ECO:0000256" key="1">
    <source>
        <dbReference type="SAM" id="Phobius"/>
    </source>
</evidence>
<accession>A6DNM1</accession>
<feature type="transmembrane region" description="Helical" evidence="1">
    <location>
        <begin position="240"/>
        <end position="258"/>
    </location>
</feature>
<evidence type="ECO:0000313" key="4">
    <source>
        <dbReference type="Proteomes" id="UP000004947"/>
    </source>
</evidence>
<organism evidence="3 4">
    <name type="scientific">Lentisphaera araneosa HTCC2155</name>
    <dbReference type="NCBI Taxonomy" id="313628"/>
    <lineage>
        <taxon>Bacteria</taxon>
        <taxon>Pseudomonadati</taxon>
        <taxon>Lentisphaerota</taxon>
        <taxon>Lentisphaeria</taxon>
        <taxon>Lentisphaerales</taxon>
        <taxon>Lentisphaeraceae</taxon>
        <taxon>Lentisphaera</taxon>
    </lineage>
</organism>
<sequence length="308" mass="35114">MRLILFSVLLIYTTCFAQEPPKTFKVPVSNSIEIDGSIQEWKAIPYLSQNFGINLKPPYTDVMSIKMAMDKEALYLLLNTKNHVGAIKNEAFLKIVFDIDNNKKTGSDENLRLNKYVKAPGFEYVIPFKLNNKAVPYYDIYDISKKGQNPRQVISYSADSAMNASTGNYMEIKIPFKHILKDEHTISRIIFSEVGQQNDWKNPKSYLKKSIDFSDRNKKDVVSIEEKLELEEKLNDGSSVGWIVIFGFGLALMWPAMAICQKAGFPTSRAALCLIPAIGPFIFMWGICFNEWKLHSIFCANEEDSEDE</sequence>
<dbReference type="SUPFAM" id="SSF49344">
    <property type="entry name" value="CBD9-like"/>
    <property type="match status" value="1"/>
</dbReference>
<comment type="caution">
    <text evidence="3">The sequence shown here is derived from an EMBL/GenBank/DDBJ whole genome shotgun (WGS) entry which is preliminary data.</text>
</comment>
<keyword evidence="1" id="KW-0812">Transmembrane</keyword>
<evidence type="ECO:0000313" key="3">
    <source>
        <dbReference type="EMBL" id="EDM26680.1"/>
    </source>
</evidence>
<reference evidence="3 4" key="1">
    <citation type="journal article" date="2010" name="J. Bacteriol.">
        <title>Genome sequence of Lentisphaera araneosa HTCC2155T, the type species of the order Lentisphaerales in the phylum Lentisphaerae.</title>
        <authorList>
            <person name="Thrash J.C."/>
            <person name="Cho J.C."/>
            <person name="Vergin K.L."/>
            <person name="Morris R.M."/>
            <person name="Giovannoni S.J."/>
        </authorList>
    </citation>
    <scope>NUCLEOTIDE SEQUENCE [LARGE SCALE GENOMIC DNA]</scope>
    <source>
        <strain evidence="3 4">HTCC2155</strain>
    </source>
</reference>
<dbReference type="Gene3D" id="2.60.40.1190">
    <property type="match status" value="1"/>
</dbReference>
<dbReference type="STRING" id="313628.LNTAR_18575"/>
<keyword evidence="4" id="KW-1185">Reference proteome</keyword>
<keyword evidence="1" id="KW-1133">Transmembrane helix</keyword>
<keyword evidence="1" id="KW-0472">Membrane</keyword>
<proteinExistence type="predicted"/>